<evidence type="ECO:0000313" key="1">
    <source>
        <dbReference type="EMBL" id="ETS01423.1"/>
    </source>
</evidence>
<dbReference type="Proteomes" id="UP000024376">
    <property type="component" value="Unassembled WGS sequence"/>
</dbReference>
<evidence type="ECO:0000313" key="2">
    <source>
        <dbReference type="Proteomes" id="UP000024376"/>
    </source>
</evidence>
<reference evidence="2" key="1">
    <citation type="journal article" date="2013" name="Ind. Biotechnol.">
        <title>Comparative genomics analysis of Trichoderma reesei strains.</title>
        <authorList>
            <person name="Koike H."/>
            <person name="Aerts A."/>
            <person name="LaButti K."/>
            <person name="Grigoriev I.V."/>
            <person name="Baker S.E."/>
        </authorList>
    </citation>
    <scope>NUCLEOTIDE SEQUENCE [LARGE SCALE GENOMIC DNA]</scope>
    <source>
        <strain evidence="2">ATCC 56765 / BCRC 32924 / NRRL 11460 / Rut C-30</strain>
    </source>
</reference>
<dbReference type="HOGENOM" id="CLU_1349756_0_0_1"/>
<gene>
    <name evidence="1" type="ORF">M419DRAFT_8985</name>
</gene>
<dbReference type="KEGG" id="trr:M419DRAFT_8985"/>
<name>A0A024S8Q1_HYPJR</name>
<sequence length="203" mass="22481">MCDSNKRYQAQTGDTPPPKLLFYAADGNRLDSIIAKYLEVVHYGRVHLPLTRLSYASQDAINMSHGLDDFEVPPPPLESRTTVVDSAISRRERDERTVRLIGSAADEARWHLTRSIDCESTEFTADVLPLPGSEWRRKASDEDVYGIPGAGFLKAFLVSVPLGSVDRGLLPDVGTSVQIYTQTSISTRMLRLEGSSTFHGQMP</sequence>
<accession>A0A024S8Q1</accession>
<dbReference type="AlphaFoldDB" id="A0A024S8Q1"/>
<proteinExistence type="predicted"/>
<protein>
    <submittedName>
        <fullName evidence="1">Uncharacterized protein</fullName>
    </submittedName>
</protein>
<dbReference type="EMBL" id="KI911148">
    <property type="protein sequence ID" value="ETS01423.1"/>
    <property type="molecule type" value="Genomic_DNA"/>
</dbReference>
<organism evidence="1 2">
    <name type="scientific">Hypocrea jecorina (strain ATCC 56765 / BCRC 32924 / NRRL 11460 / Rut C-30)</name>
    <name type="common">Trichoderma reesei</name>
    <dbReference type="NCBI Taxonomy" id="1344414"/>
    <lineage>
        <taxon>Eukaryota</taxon>
        <taxon>Fungi</taxon>
        <taxon>Dikarya</taxon>
        <taxon>Ascomycota</taxon>
        <taxon>Pezizomycotina</taxon>
        <taxon>Sordariomycetes</taxon>
        <taxon>Hypocreomycetidae</taxon>
        <taxon>Hypocreales</taxon>
        <taxon>Hypocreaceae</taxon>
        <taxon>Trichoderma</taxon>
    </lineage>
</organism>